<name>A0A401GH95_9APHY</name>
<evidence type="ECO:0000313" key="7">
    <source>
        <dbReference type="EMBL" id="GBE81566.1"/>
    </source>
</evidence>
<dbReference type="Proteomes" id="UP000287166">
    <property type="component" value="Unassembled WGS sequence"/>
</dbReference>
<evidence type="ECO:0000259" key="6">
    <source>
        <dbReference type="SMART" id="SM00903"/>
    </source>
</evidence>
<dbReference type="PANTHER" id="PTHR33798:SF5">
    <property type="entry name" value="FLAVIN REDUCTASE LIKE DOMAIN-CONTAINING PROTEIN"/>
    <property type="match status" value="1"/>
</dbReference>
<sequence length="273" mass="29751">MAAELPKFNPAPAFKFSQSPNPSYKFGEGLDPNVSELAKGWKEDEKKGWKSWTLEETHGKDVYTLLTSSVIPRPIAFVSTLGADGTPNLAPMSYFSLIAHDPPMIGLSFALFMGIPKNTRDNILATKEFTVSLISEPFLEAANACSIDAPPEVNEWLVSGLTPVPSNLVKPAWVKESAISLECELFQVHHLASLHNSMEITTTFVMGSIKRVHVRNAVLGADGVNVDPAKLRAVSRLGGFTYARVGEGIDLGIPMWAQDQTAVTEVVERKSKK</sequence>
<gene>
    <name evidence="7" type="ORF">SCP_0312950</name>
</gene>
<keyword evidence="2" id="KW-0285">Flavoprotein</keyword>
<evidence type="ECO:0000256" key="1">
    <source>
        <dbReference type="ARBA" id="ARBA00001917"/>
    </source>
</evidence>
<accession>A0A401GH95</accession>
<dbReference type="Pfam" id="PF01613">
    <property type="entry name" value="Flavin_Reduct"/>
    <property type="match status" value="1"/>
</dbReference>
<dbReference type="SUPFAM" id="SSF50475">
    <property type="entry name" value="FMN-binding split barrel"/>
    <property type="match status" value="1"/>
</dbReference>
<dbReference type="Gene3D" id="2.30.110.10">
    <property type="entry name" value="Electron Transport, Fmn-binding Protein, Chain A"/>
    <property type="match status" value="1"/>
</dbReference>
<dbReference type="GO" id="GO:0010181">
    <property type="term" value="F:FMN binding"/>
    <property type="evidence" value="ECO:0007669"/>
    <property type="project" value="InterPro"/>
</dbReference>
<dbReference type="AlphaFoldDB" id="A0A401GH95"/>
<dbReference type="InterPro" id="IPR002563">
    <property type="entry name" value="Flavin_Rdtase-like_dom"/>
</dbReference>
<dbReference type="InParanoid" id="A0A401GH95"/>
<evidence type="ECO:0000256" key="2">
    <source>
        <dbReference type="ARBA" id="ARBA00022630"/>
    </source>
</evidence>
<feature type="region of interest" description="Disordered" evidence="5">
    <location>
        <begin position="1"/>
        <end position="21"/>
    </location>
</feature>
<comment type="cofactor">
    <cofactor evidence="1">
        <name>FMN</name>
        <dbReference type="ChEBI" id="CHEBI:58210"/>
    </cofactor>
</comment>
<comment type="similarity">
    <text evidence="4">Belongs to the flavoredoxin family.</text>
</comment>
<dbReference type="PANTHER" id="PTHR33798">
    <property type="entry name" value="FLAVOPROTEIN OXYGENASE"/>
    <property type="match status" value="1"/>
</dbReference>
<feature type="domain" description="Flavin reductase like" evidence="6">
    <location>
        <begin position="68"/>
        <end position="227"/>
    </location>
</feature>
<keyword evidence="3" id="KW-0288">FMN</keyword>
<evidence type="ECO:0000256" key="3">
    <source>
        <dbReference type="ARBA" id="ARBA00022643"/>
    </source>
</evidence>
<dbReference type="OrthoDB" id="10250990at2759"/>
<reference evidence="7 8" key="1">
    <citation type="journal article" date="2018" name="Sci. Rep.">
        <title>Genome sequence of the cauliflower mushroom Sparassis crispa (Hanabiratake) and its association with beneficial usage.</title>
        <authorList>
            <person name="Kiyama R."/>
            <person name="Furutani Y."/>
            <person name="Kawaguchi K."/>
            <person name="Nakanishi T."/>
        </authorList>
    </citation>
    <scope>NUCLEOTIDE SEQUENCE [LARGE SCALE GENOMIC DNA]</scope>
</reference>
<proteinExistence type="inferred from homology"/>
<evidence type="ECO:0000256" key="5">
    <source>
        <dbReference type="SAM" id="MobiDB-lite"/>
    </source>
</evidence>
<dbReference type="GeneID" id="38778483"/>
<dbReference type="SMART" id="SM00903">
    <property type="entry name" value="Flavin_Reduct"/>
    <property type="match status" value="1"/>
</dbReference>
<protein>
    <submittedName>
        <fullName evidence="7">Flavo protein</fullName>
    </submittedName>
</protein>
<evidence type="ECO:0000313" key="8">
    <source>
        <dbReference type="Proteomes" id="UP000287166"/>
    </source>
</evidence>
<dbReference type="RefSeq" id="XP_027612479.1">
    <property type="nucleotide sequence ID" value="XM_027756678.1"/>
</dbReference>
<comment type="caution">
    <text evidence="7">The sequence shown here is derived from an EMBL/GenBank/DDBJ whole genome shotgun (WGS) entry which is preliminary data.</text>
</comment>
<evidence type="ECO:0000256" key="4">
    <source>
        <dbReference type="ARBA" id="ARBA00038054"/>
    </source>
</evidence>
<dbReference type="InterPro" id="IPR012349">
    <property type="entry name" value="Split_barrel_FMN-bd"/>
</dbReference>
<keyword evidence="8" id="KW-1185">Reference proteome</keyword>
<organism evidence="7 8">
    <name type="scientific">Sparassis crispa</name>
    <dbReference type="NCBI Taxonomy" id="139825"/>
    <lineage>
        <taxon>Eukaryota</taxon>
        <taxon>Fungi</taxon>
        <taxon>Dikarya</taxon>
        <taxon>Basidiomycota</taxon>
        <taxon>Agaricomycotina</taxon>
        <taxon>Agaricomycetes</taxon>
        <taxon>Polyporales</taxon>
        <taxon>Sparassidaceae</taxon>
        <taxon>Sparassis</taxon>
    </lineage>
</organism>
<dbReference type="EMBL" id="BFAD01000003">
    <property type="protein sequence ID" value="GBE81566.1"/>
    <property type="molecule type" value="Genomic_DNA"/>
</dbReference>